<accession>A0A382ZH56</accession>
<evidence type="ECO:0008006" key="2">
    <source>
        <dbReference type="Google" id="ProtNLM"/>
    </source>
</evidence>
<gene>
    <name evidence="1" type="ORF">METZ01_LOCUS447474</name>
</gene>
<evidence type="ECO:0000313" key="1">
    <source>
        <dbReference type="EMBL" id="SVD94620.1"/>
    </source>
</evidence>
<dbReference type="AlphaFoldDB" id="A0A382ZH56"/>
<sequence length="121" mass="13067">MLHLSENQFSRRNFLSVGSLALGGLSLPQLLQAKDAVKQAGGIVKDKCVVFLFQHGGPSQTETFDPKMDAPSGIRSMTGEIPTRIPGITFGSTFEKLAKLNDKFSIVRSFTTESGAHDSKP</sequence>
<organism evidence="1">
    <name type="scientific">marine metagenome</name>
    <dbReference type="NCBI Taxonomy" id="408172"/>
    <lineage>
        <taxon>unclassified sequences</taxon>
        <taxon>metagenomes</taxon>
        <taxon>ecological metagenomes</taxon>
    </lineage>
</organism>
<proteinExistence type="predicted"/>
<name>A0A382ZH56_9ZZZZ</name>
<dbReference type="Pfam" id="PF07394">
    <property type="entry name" value="DUF1501"/>
    <property type="match status" value="1"/>
</dbReference>
<dbReference type="EMBL" id="UINC01183728">
    <property type="protein sequence ID" value="SVD94620.1"/>
    <property type="molecule type" value="Genomic_DNA"/>
</dbReference>
<dbReference type="InterPro" id="IPR010869">
    <property type="entry name" value="DUF1501"/>
</dbReference>
<feature type="non-terminal residue" evidence="1">
    <location>
        <position position="121"/>
    </location>
</feature>
<dbReference type="InterPro" id="IPR006311">
    <property type="entry name" value="TAT_signal"/>
</dbReference>
<protein>
    <recommendedName>
        <fullName evidence="2">DUF1501 domain-containing protein</fullName>
    </recommendedName>
</protein>
<dbReference type="PROSITE" id="PS51318">
    <property type="entry name" value="TAT"/>
    <property type="match status" value="1"/>
</dbReference>
<reference evidence="1" key="1">
    <citation type="submission" date="2018-05" db="EMBL/GenBank/DDBJ databases">
        <authorList>
            <person name="Lanie J.A."/>
            <person name="Ng W.-L."/>
            <person name="Kazmierczak K.M."/>
            <person name="Andrzejewski T.M."/>
            <person name="Davidsen T.M."/>
            <person name="Wayne K.J."/>
            <person name="Tettelin H."/>
            <person name="Glass J.I."/>
            <person name="Rusch D."/>
            <person name="Podicherti R."/>
            <person name="Tsui H.-C.T."/>
            <person name="Winkler M.E."/>
        </authorList>
    </citation>
    <scope>NUCLEOTIDE SEQUENCE</scope>
</reference>